<dbReference type="Pfam" id="PF01223">
    <property type="entry name" value="Endonuclease_NS"/>
    <property type="match status" value="1"/>
</dbReference>
<sequence>MVGSNAKYFIVFTGLSHTHNSISDSVYLKLLHFWSLCSATQEQLHTMFVSALLICVVLRAFSAQAKVADDFDCKEFFYATTEPRGMDQNAKKICQYKANVGPFYATLYSVHHRIPLYSAYRFDPACFNDNRRPSFWHLEPQLSKPDDHTLYSMLRETQHNKEAYKVNQATSDDYSETGYDHGHLNPSSFQCGEQRMATFTLTNAAPMDEGFNRNQWGKWEKTLRIFLRDTLNSDGGSARVYIVTGTVPNEYLSIPQSEISEDCGRVSVPSHIWTAVCYKHHSDDSKSFSFSYMGENKLEGSIDLMSVSDLNTQIKNLNCQSSDISIFVDDCFHDNNKLDEVKVKFQTLIKQSKENVEIQMSSDIETTLNALIRSVDSNIAPEKKFKVSEMTVKLAFDSMSTYYSAVKDLKISAGSACLITKVKPVVRSDLRKRDISGMSDAVECLLVPEKQMTAADGSPCSSFSDSGYRCQCKTNDGPTKSCCSTPCLYQEDLSSYRCYSGQTLIKCSPRYSLVTYKGEQCLDDHPCATYGKKYYWCKKSSGVWDYCSPPLWRSKAKNGKYCRSDHACAKYGYKRMWCYTDDQGRKSACCISDDCYSAVNGQKCRSDHKCGYYGKNYLWCYTDDKGNWDYCCKSC</sequence>
<organism evidence="3 4">
    <name type="scientific">Cirrhinus molitorella</name>
    <name type="common">mud carp</name>
    <dbReference type="NCBI Taxonomy" id="172907"/>
    <lineage>
        <taxon>Eukaryota</taxon>
        <taxon>Metazoa</taxon>
        <taxon>Chordata</taxon>
        <taxon>Craniata</taxon>
        <taxon>Vertebrata</taxon>
        <taxon>Euteleostomi</taxon>
        <taxon>Actinopterygii</taxon>
        <taxon>Neopterygii</taxon>
        <taxon>Teleostei</taxon>
        <taxon>Ostariophysi</taxon>
        <taxon>Cypriniformes</taxon>
        <taxon>Cyprinidae</taxon>
        <taxon>Labeoninae</taxon>
        <taxon>Labeonini</taxon>
        <taxon>Cirrhinus</taxon>
    </lineage>
</organism>
<accession>A0ABR3NKB3</accession>
<evidence type="ECO:0000313" key="4">
    <source>
        <dbReference type="Proteomes" id="UP001558613"/>
    </source>
</evidence>
<feature type="domain" description="DNA/RNA non-specific endonuclease/pyrophosphatase/phosphodiesterase" evidence="2">
    <location>
        <begin position="100"/>
        <end position="320"/>
    </location>
</feature>
<dbReference type="EMBL" id="JAYMGO010000003">
    <property type="protein sequence ID" value="KAL1277436.1"/>
    <property type="molecule type" value="Genomic_DNA"/>
</dbReference>
<keyword evidence="4" id="KW-1185">Reference proteome</keyword>
<proteinExistence type="predicted"/>
<name>A0ABR3NKB3_9TELE</name>
<gene>
    <name evidence="3" type="ORF">QQF64_024109</name>
</gene>
<dbReference type="InterPro" id="IPR044929">
    <property type="entry name" value="DNA/RNA_non-sp_Endonuclease_sf"/>
</dbReference>
<feature type="domain" description="ENPP1-3/EXOG-like endonuclease/phosphodiesterase" evidence="1">
    <location>
        <begin position="101"/>
        <end position="317"/>
    </location>
</feature>
<dbReference type="SUPFAM" id="SSF54060">
    <property type="entry name" value="His-Me finger endonucleases"/>
    <property type="match status" value="1"/>
</dbReference>
<dbReference type="SMART" id="SM00892">
    <property type="entry name" value="Endonuclease_NS"/>
    <property type="match status" value="1"/>
</dbReference>
<dbReference type="InterPro" id="IPR001604">
    <property type="entry name" value="Endo_G_ENPP1-like_dom"/>
</dbReference>
<evidence type="ECO:0000313" key="3">
    <source>
        <dbReference type="EMBL" id="KAL1277436.1"/>
    </source>
</evidence>
<dbReference type="InterPro" id="IPR044925">
    <property type="entry name" value="His-Me_finger_sf"/>
</dbReference>
<comment type="caution">
    <text evidence="3">The sequence shown here is derived from an EMBL/GenBank/DDBJ whole genome shotgun (WGS) entry which is preliminary data.</text>
</comment>
<dbReference type="Proteomes" id="UP001558613">
    <property type="component" value="Unassembled WGS sequence"/>
</dbReference>
<evidence type="ECO:0000259" key="1">
    <source>
        <dbReference type="SMART" id="SM00477"/>
    </source>
</evidence>
<dbReference type="SMART" id="SM00477">
    <property type="entry name" value="NUC"/>
    <property type="match status" value="1"/>
</dbReference>
<dbReference type="Gene3D" id="3.40.570.10">
    <property type="entry name" value="Extracellular Endonuclease, subunit A"/>
    <property type="match status" value="1"/>
</dbReference>
<evidence type="ECO:0000259" key="2">
    <source>
        <dbReference type="SMART" id="SM00892"/>
    </source>
</evidence>
<dbReference type="PANTHER" id="PTHR21472">
    <property type="entry name" value="ENDONUCLEASE DOMAIN-CONTAINING 1 PROTEIN ENDOD1"/>
    <property type="match status" value="1"/>
</dbReference>
<protein>
    <submittedName>
        <fullName evidence="3">Uncharacterized protein</fullName>
    </submittedName>
</protein>
<dbReference type="InterPro" id="IPR020821">
    <property type="entry name" value="ENPP1-3/EXOG-like_nuc-like"/>
</dbReference>
<dbReference type="PANTHER" id="PTHR21472:SF21">
    <property type="entry name" value="ENDONUCLEASE DOMAIN-CONTAINING 1 PROTEIN-LIKE-RELATED"/>
    <property type="match status" value="1"/>
</dbReference>
<reference evidence="3 4" key="1">
    <citation type="submission" date="2023-09" db="EMBL/GenBank/DDBJ databases">
        <authorList>
            <person name="Wang M."/>
        </authorList>
    </citation>
    <scope>NUCLEOTIDE SEQUENCE [LARGE SCALE GENOMIC DNA]</scope>
    <source>
        <strain evidence="3">GT-2023</strain>
        <tissue evidence="3">Liver</tissue>
    </source>
</reference>
<dbReference type="InterPro" id="IPR039015">
    <property type="entry name" value="ENDOD1"/>
</dbReference>